<name>A0ACB9H8R9_CICIN</name>
<organism evidence="1 2">
    <name type="scientific">Cichorium intybus</name>
    <name type="common">Chicory</name>
    <dbReference type="NCBI Taxonomy" id="13427"/>
    <lineage>
        <taxon>Eukaryota</taxon>
        <taxon>Viridiplantae</taxon>
        <taxon>Streptophyta</taxon>
        <taxon>Embryophyta</taxon>
        <taxon>Tracheophyta</taxon>
        <taxon>Spermatophyta</taxon>
        <taxon>Magnoliopsida</taxon>
        <taxon>eudicotyledons</taxon>
        <taxon>Gunneridae</taxon>
        <taxon>Pentapetalae</taxon>
        <taxon>asterids</taxon>
        <taxon>campanulids</taxon>
        <taxon>Asterales</taxon>
        <taxon>Asteraceae</taxon>
        <taxon>Cichorioideae</taxon>
        <taxon>Cichorieae</taxon>
        <taxon>Cichoriinae</taxon>
        <taxon>Cichorium</taxon>
    </lineage>
</organism>
<gene>
    <name evidence="1" type="ORF">L2E82_05982</name>
</gene>
<evidence type="ECO:0000313" key="2">
    <source>
        <dbReference type="Proteomes" id="UP001055811"/>
    </source>
</evidence>
<proteinExistence type="predicted"/>
<sequence length="80" mass="9085">MLITSLGLGKACVGTYGLLGMSFDTSNHLHNTPRLYLAPRDIHVKKENIRVENLVYFNLSWACFKSSNSRAISRIWTNEN</sequence>
<protein>
    <submittedName>
        <fullName evidence="1">Uncharacterized protein</fullName>
    </submittedName>
</protein>
<reference evidence="2" key="1">
    <citation type="journal article" date="2022" name="Mol. Ecol. Resour.">
        <title>The genomes of chicory, endive, great burdock and yacon provide insights into Asteraceae palaeo-polyploidization history and plant inulin production.</title>
        <authorList>
            <person name="Fan W."/>
            <person name="Wang S."/>
            <person name="Wang H."/>
            <person name="Wang A."/>
            <person name="Jiang F."/>
            <person name="Liu H."/>
            <person name="Zhao H."/>
            <person name="Xu D."/>
            <person name="Zhang Y."/>
        </authorList>
    </citation>
    <scope>NUCLEOTIDE SEQUENCE [LARGE SCALE GENOMIC DNA]</scope>
    <source>
        <strain evidence="2">cv. Punajuju</strain>
    </source>
</reference>
<comment type="caution">
    <text evidence="1">The sequence shown here is derived from an EMBL/GenBank/DDBJ whole genome shotgun (WGS) entry which is preliminary data.</text>
</comment>
<accession>A0ACB9H8R9</accession>
<dbReference type="Proteomes" id="UP001055811">
    <property type="component" value="Linkage Group LG01"/>
</dbReference>
<evidence type="ECO:0000313" key="1">
    <source>
        <dbReference type="EMBL" id="KAI3792112.1"/>
    </source>
</evidence>
<dbReference type="EMBL" id="CM042009">
    <property type="protein sequence ID" value="KAI3792112.1"/>
    <property type="molecule type" value="Genomic_DNA"/>
</dbReference>
<reference evidence="1 2" key="2">
    <citation type="journal article" date="2022" name="Mol. Ecol. Resour.">
        <title>The genomes of chicory, endive, great burdock and yacon provide insights into Asteraceae paleo-polyploidization history and plant inulin production.</title>
        <authorList>
            <person name="Fan W."/>
            <person name="Wang S."/>
            <person name="Wang H."/>
            <person name="Wang A."/>
            <person name="Jiang F."/>
            <person name="Liu H."/>
            <person name="Zhao H."/>
            <person name="Xu D."/>
            <person name="Zhang Y."/>
        </authorList>
    </citation>
    <scope>NUCLEOTIDE SEQUENCE [LARGE SCALE GENOMIC DNA]</scope>
    <source>
        <strain evidence="2">cv. Punajuju</strain>
        <tissue evidence="1">Leaves</tissue>
    </source>
</reference>
<keyword evidence="2" id="KW-1185">Reference proteome</keyword>